<keyword evidence="3" id="KW-0813">Transport</keyword>
<feature type="transmembrane region" description="Helical" evidence="7">
    <location>
        <begin position="44"/>
        <end position="62"/>
    </location>
</feature>
<evidence type="ECO:0000256" key="2">
    <source>
        <dbReference type="ARBA" id="ARBA00008821"/>
    </source>
</evidence>
<dbReference type="Pfam" id="PF00860">
    <property type="entry name" value="Xan_ur_permease"/>
    <property type="match status" value="1"/>
</dbReference>
<feature type="transmembrane region" description="Helical" evidence="7">
    <location>
        <begin position="232"/>
        <end position="253"/>
    </location>
</feature>
<feature type="transmembrane region" description="Helical" evidence="7">
    <location>
        <begin position="130"/>
        <end position="154"/>
    </location>
</feature>
<dbReference type="EMBL" id="JBHTNU010000002">
    <property type="protein sequence ID" value="MFD1425770.1"/>
    <property type="molecule type" value="Genomic_DNA"/>
</dbReference>
<dbReference type="InterPro" id="IPR006043">
    <property type="entry name" value="NCS2"/>
</dbReference>
<accession>A0ABW4C515</accession>
<evidence type="ECO:0000256" key="1">
    <source>
        <dbReference type="ARBA" id="ARBA00004141"/>
    </source>
</evidence>
<feature type="transmembrane region" description="Helical" evidence="7">
    <location>
        <begin position="312"/>
        <end position="333"/>
    </location>
</feature>
<feature type="transmembrane region" description="Helical" evidence="7">
    <location>
        <begin position="339"/>
        <end position="359"/>
    </location>
</feature>
<gene>
    <name evidence="8" type="ORF">ACFQ4Y_02310</name>
</gene>
<keyword evidence="4 7" id="KW-0812">Transmembrane</keyword>
<protein>
    <submittedName>
        <fullName evidence="8">Purine/pyrimidine permease</fullName>
    </submittedName>
</protein>
<evidence type="ECO:0000256" key="6">
    <source>
        <dbReference type="ARBA" id="ARBA00023136"/>
    </source>
</evidence>
<name>A0ABW4C515_9BACL</name>
<evidence type="ECO:0000256" key="4">
    <source>
        <dbReference type="ARBA" id="ARBA00022692"/>
    </source>
</evidence>
<dbReference type="NCBIfam" id="NF037981">
    <property type="entry name" value="NCS2_1"/>
    <property type="match status" value="1"/>
</dbReference>
<feature type="transmembrane region" description="Helical" evidence="7">
    <location>
        <begin position="371"/>
        <end position="390"/>
    </location>
</feature>
<feature type="transmembrane region" description="Helical" evidence="7">
    <location>
        <begin position="101"/>
        <end position="118"/>
    </location>
</feature>
<proteinExistence type="inferred from homology"/>
<dbReference type="PANTHER" id="PTHR42810">
    <property type="entry name" value="PURINE PERMEASE C1399.01C-RELATED"/>
    <property type="match status" value="1"/>
</dbReference>
<dbReference type="PANTHER" id="PTHR42810:SF1">
    <property type="entry name" value="PURINE PERMEASE YWDJ-RELATED"/>
    <property type="match status" value="1"/>
</dbReference>
<keyword evidence="6 7" id="KW-0472">Membrane</keyword>
<keyword evidence="5 7" id="KW-1133">Transmembrane helix</keyword>
<dbReference type="Proteomes" id="UP001597282">
    <property type="component" value="Unassembled WGS sequence"/>
</dbReference>
<keyword evidence="9" id="KW-1185">Reference proteome</keyword>
<feature type="transmembrane region" description="Helical" evidence="7">
    <location>
        <begin position="74"/>
        <end position="95"/>
    </location>
</feature>
<feature type="transmembrane region" description="Helical" evidence="7">
    <location>
        <begin position="160"/>
        <end position="177"/>
    </location>
</feature>
<feature type="transmembrane region" description="Helical" evidence="7">
    <location>
        <begin position="186"/>
        <end position="203"/>
    </location>
</feature>
<comment type="similarity">
    <text evidence="2">Belongs to the nucleobase:cation symporter-2 (NCS2) (TC 2.A.40) family.</text>
</comment>
<evidence type="ECO:0000256" key="5">
    <source>
        <dbReference type="ARBA" id="ARBA00022989"/>
    </source>
</evidence>
<reference evidence="9" key="1">
    <citation type="journal article" date="2019" name="Int. J. Syst. Evol. Microbiol.">
        <title>The Global Catalogue of Microorganisms (GCM) 10K type strain sequencing project: providing services to taxonomists for standard genome sequencing and annotation.</title>
        <authorList>
            <consortium name="The Broad Institute Genomics Platform"/>
            <consortium name="The Broad Institute Genome Sequencing Center for Infectious Disease"/>
            <person name="Wu L."/>
            <person name="Ma J."/>
        </authorList>
    </citation>
    <scope>NUCLEOTIDE SEQUENCE [LARGE SCALE GENOMIC DNA]</scope>
    <source>
        <strain evidence="9">S1</strain>
    </source>
</reference>
<evidence type="ECO:0000313" key="9">
    <source>
        <dbReference type="Proteomes" id="UP001597282"/>
    </source>
</evidence>
<evidence type="ECO:0000256" key="3">
    <source>
        <dbReference type="ARBA" id="ARBA00022448"/>
    </source>
</evidence>
<sequence length="427" mass="45345">MQRLKGQTALGSLQWFVFLLSSSLAIPIVIGQTFQLSAQETAELMQRTFFVVGIASFLQGWLGHRLPIADGPAGVWLGIFVILGGTVGLDSGAMLQSLEGSMLIAGLVLFLMGITGLIRRMMTLFTPLVTGVYLLLLVFQLSGVFLEGMIGLGADGLDSVSALLSFGVLILIIFISVKGKGSLKDYSVLLGILVGWTAFAWAGRLPESPQSEGWIRLPELFAWGVPRLEGGMVITGLLIAFVLMSNLVATVAAGEQVIGRRPEEARRALDQGGIWNGVANGLAALFSTVGTIPLSSSAGFVRLTGLKKLRPFLIGCLVMVGVSLFPPLMSFLAGLPEPVADAALLASFLQIVSIAVGNITREPLDDRRNTILGISLMIGVGIMFVPSTAFASLPSVLQFTLGNGLLTGTFLAILMERLWRGKKNESP</sequence>
<comment type="caution">
    <text evidence="8">The sequence shown here is derived from an EMBL/GenBank/DDBJ whole genome shotgun (WGS) entry which is preliminary data.</text>
</comment>
<feature type="transmembrane region" description="Helical" evidence="7">
    <location>
        <begin position="396"/>
        <end position="415"/>
    </location>
</feature>
<organism evidence="8 9">
    <name type="scientific">Kroppenstedtia sanguinis</name>
    <dbReference type="NCBI Taxonomy" id="1380684"/>
    <lineage>
        <taxon>Bacteria</taxon>
        <taxon>Bacillati</taxon>
        <taxon>Bacillota</taxon>
        <taxon>Bacilli</taxon>
        <taxon>Bacillales</taxon>
        <taxon>Thermoactinomycetaceae</taxon>
        <taxon>Kroppenstedtia</taxon>
    </lineage>
</organism>
<evidence type="ECO:0000256" key="7">
    <source>
        <dbReference type="SAM" id="Phobius"/>
    </source>
</evidence>
<evidence type="ECO:0000313" key="8">
    <source>
        <dbReference type="EMBL" id="MFD1425770.1"/>
    </source>
</evidence>
<comment type="subcellular location">
    <subcellularLocation>
        <location evidence="1">Membrane</location>
        <topology evidence="1">Multi-pass membrane protein</topology>
    </subcellularLocation>
</comment>
<dbReference type="RefSeq" id="WP_380162748.1">
    <property type="nucleotide sequence ID" value="NZ_JBHTNU010000002.1"/>
</dbReference>